<dbReference type="GO" id="GO:0005525">
    <property type="term" value="F:GTP binding"/>
    <property type="evidence" value="ECO:0007669"/>
    <property type="project" value="UniProtKB-KW"/>
</dbReference>
<dbReference type="InterPro" id="IPR009000">
    <property type="entry name" value="Transl_B-barrel_sf"/>
</dbReference>
<evidence type="ECO:0000259" key="16">
    <source>
        <dbReference type="Pfam" id="PF01583"/>
    </source>
</evidence>
<evidence type="ECO:0000256" key="14">
    <source>
        <dbReference type="ARBA" id="ARBA00031464"/>
    </source>
</evidence>
<evidence type="ECO:0000256" key="5">
    <source>
        <dbReference type="ARBA" id="ARBA00012121"/>
    </source>
</evidence>
<comment type="similarity">
    <text evidence="4 15">Belongs to the APS kinase family.</text>
</comment>
<dbReference type="NCBIfam" id="TIGR00455">
    <property type="entry name" value="apsK"/>
    <property type="match status" value="1"/>
</dbReference>
<dbReference type="SUPFAM" id="SSF50465">
    <property type="entry name" value="EF-Tu/eEF-1alpha/eIF2-gamma C-terminal domain"/>
    <property type="match status" value="1"/>
</dbReference>
<keyword evidence="9 15" id="KW-0418">Kinase</keyword>
<dbReference type="PANTHER" id="PTHR11055">
    <property type="entry name" value="BIFUNCTIONAL 3'-PHOSPHOADENOSINE 5'-PHOSPHOSULFATE SYNTHASE"/>
    <property type="match status" value="1"/>
</dbReference>
<organism evidence="18 19">
    <name type="scientific">Pseudomonas mandelii PD30</name>
    <dbReference type="NCBI Taxonomy" id="1419583"/>
    <lineage>
        <taxon>Bacteria</taxon>
        <taxon>Pseudomonadati</taxon>
        <taxon>Pseudomonadota</taxon>
        <taxon>Gammaproteobacteria</taxon>
        <taxon>Pseudomonadales</taxon>
        <taxon>Pseudomonadaceae</taxon>
        <taxon>Pseudomonas</taxon>
    </lineage>
</organism>
<evidence type="ECO:0000256" key="6">
    <source>
        <dbReference type="ARBA" id="ARBA00018163"/>
    </source>
</evidence>
<evidence type="ECO:0000256" key="12">
    <source>
        <dbReference type="ARBA" id="ARBA00029724"/>
    </source>
</evidence>
<comment type="function">
    <text evidence="2 15">Catalyzes the synthesis of activated sulfate.</text>
</comment>
<evidence type="ECO:0000256" key="3">
    <source>
        <dbReference type="ARBA" id="ARBA00004806"/>
    </source>
</evidence>
<feature type="active site" description="Phosphoserine intermediate" evidence="15">
    <location>
        <position position="456"/>
    </location>
</feature>
<dbReference type="Gene3D" id="3.40.50.300">
    <property type="entry name" value="P-loop containing nucleotide triphosphate hydrolases"/>
    <property type="match status" value="1"/>
</dbReference>
<keyword evidence="8 15" id="KW-0547">Nucleotide-binding</keyword>
<dbReference type="GO" id="GO:0000103">
    <property type="term" value="P:sulfate assimilation"/>
    <property type="evidence" value="ECO:0007669"/>
    <property type="project" value="UniProtKB-UniRule"/>
</dbReference>
<accession>A0A059KVL1</accession>
<feature type="domain" description="GTP-eEF1A C-terminal" evidence="17">
    <location>
        <begin position="247"/>
        <end position="345"/>
    </location>
</feature>
<protein>
    <recommendedName>
        <fullName evidence="6 15">Adenylyl-sulfate kinase</fullName>
        <ecNumber evidence="5 15">2.7.1.25</ecNumber>
    </recommendedName>
    <alternativeName>
        <fullName evidence="13 15">APS kinase</fullName>
    </alternativeName>
    <alternativeName>
        <fullName evidence="14 15">ATP adenosine-5'-phosphosulfate 3'-phosphotransferase</fullName>
    </alternativeName>
    <alternativeName>
        <fullName evidence="12 15">Adenosine-5'-phosphosulfate kinase</fullName>
    </alternativeName>
</protein>
<evidence type="ECO:0000256" key="10">
    <source>
        <dbReference type="ARBA" id="ARBA00022840"/>
    </source>
</evidence>
<evidence type="ECO:0000313" key="19">
    <source>
        <dbReference type="Proteomes" id="UP000026739"/>
    </source>
</evidence>
<keyword evidence="7 15" id="KW-0808">Transferase</keyword>
<dbReference type="Gene3D" id="2.40.30.10">
    <property type="entry name" value="Translation factors"/>
    <property type="match status" value="2"/>
</dbReference>
<dbReference type="InterPro" id="IPR054696">
    <property type="entry name" value="GTP-eEF1A_C"/>
</dbReference>
<dbReference type="AlphaFoldDB" id="A0A059KVL1"/>
<comment type="catalytic activity">
    <reaction evidence="1 15">
        <text>adenosine 5'-phosphosulfate + ATP = 3'-phosphoadenylyl sulfate + ADP + H(+)</text>
        <dbReference type="Rhea" id="RHEA:24152"/>
        <dbReference type="ChEBI" id="CHEBI:15378"/>
        <dbReference type="ChEBI" id="CHEBI:30616"/>
        <dbReference type="ChEBI" id="CHEBI:58243"/>
        <dbReference type="ChEBI" id="CHEBI:58339"/>
        <dbReference type="ChEBI" id="CHEBI:456216"/>
        <dbReference type="EC" id="2.7.1.25"/>
    </reaction>
</comment>
<evidence type="ECO:0000259" key="17">
    <source>
        <dbReference type="Pfam" id="PF22594"/>
    </source>
</evidence>
<keyword evidence="11" id="KW-0342">GTP-binding</keyword>
<evidence type="ECO:0000256" key="11">
    <source>
        <dbReference type="ARBA" id="ARBA00023134"/>
    </source>
</evidence>
<name>A0A059KVL1_9PSED</name>
<comment type="pathway">
    <text evidence="3 15">Sulfur metabolism; hydrogen sulfide biosynthesis; sulfite from sulfate: step 2/3.</text>
</comment>
<evidence type="ECO:0000256" key="13">
    <source>
        <dbReference type="ARBA" id="ARBA00031393"/>
    </source>
</evidence>
<dbReference type="NCBIfam" id="NF003013">
    <property type="entry name" value="PRK03846.1"/>
    <property type="match status" value="1"/>
</dbReference>
<dbReference type="eggNOG" id="COG0529">
    <property type="taxonomic scope" value="Bacteria"/>
</dbReference>
<proteinExistence type="inferred from homology"/>
<evidence type="ECO:0000256" key="1">
    <source>
        <dbReference type="ARBA" id="ARBA00001823"/>
    </source>
</evidence>
<reference evidence="18 19" key="1">
    <citation type="submission" date="2013-12" db="EMBL/GenBank/DDBJ databases">
        <authorList>
            <person name="Formusa P.A."/>
            <person name="Habash M."/>
            <person name="Lee H."/>
            <person name="Trevors J.T."/>
        </authorList>
    </citation>
    <scope>NUCLEOTIDE SEQUENCE [LARGE SCALE GENOMIC DNA]</scope>
    <source>
        <strain evidence="18 19">PD30</strain>
    </source>
</reference>
<dbReference type="InterPro" id="IPR059117">
    <property type="entry name" value="APS_kinase_dom"/>
</dbReference>
<evidence type="ECO:0000256" key="8">
    <source>
        <dbReference type="ARBA" id="ARBA00022741"/>
    </source>
</evidence>
<evidence type="ECO:0000256" key="4">
    <source>
        <dbReference type="ARBA" id="ARBA00007008"/>
    </source>
</evidence>
<dbReference type="GO" id="GO:0005524">
    <property type="term" value="F:ATP binding"/>
    <property type="evidence" value="ECO:0007669"/>
    <property type="project" value="UniProtKB-UniRule"/>
</dbReference>
<dbReference type="UniPathway" id="UPA00140">
    <property type="reaction ID" value="UER00205"/>
</dbReference>
<gene>
    <name evidence="15" type="primary">cysC</name>
    <name evidence="18" type="ORF">V466_26110</name>
</gene>
<dbReference type="InterPro" id="IPR002891">
    <property type="entry name" value="APS"/>
</dbReference>
<dbReference type="Proteomes" id="UP000026739">
    <property type="component" value="Unassembled WGS sequence"/>
</dbReference>
<dbReference type="eggNOG" id="COG2895">
    <property type="taxonomic scope" value="Bacteria"/>
</dbReference>
<dbReference type="SUPFAM" id="SSF52540">
    <property type="entry name" value="P-loop containing nucleoside triphosphate hydrolases"/>
    <property type="match status" value="1"/>
</dbReference>
<feature type="binding site" evidence="15">
    <location>
        <begin position="382"/>
        <end position="389"/>
    </location>
    <ligand>
        <name>ATP</name>
        <dbReference type="ChEBI" id="CHEBI:30616"/>
    </ligand>
</feature>
<sequence>MSIPLDDATGLPSRALPDRLLRTTNGNFVFSERIASSLLINELLIDATNAEWAVVIVDDDQRSAELLSSRLNILSILGIKHLLLVIYTPHLSTSPESAYDAITLELSRAIKPLEFKSAQALRLPDDPKTPGNVALPSSGLLTWIESINLPSMVDEKTVFIIHQSPQTSAGSQQCSGYLASGTLKIGDEIRVTRSGCKAIVTGLIGPQGDVFEANKNTSLALTLDADIKIEADDVISLAQNPLESTDQFQATLVWTDKEPGLIGRSYEVQLANQVCNISITNLKHRINLDTLAHEAKTTIEYGDVVVCTLATTDSLATASYEDNKALGTFILKEHLTQRPLALGMLKHSLRRADNVHAQALTVTAQERSTLNGHKGKVIWFTGLSGSGKSTLANALEVALHRLGHHTYLLDGDNIRQGLNKDLGFTDADRVENIRRISEVAKLMLDAGLIVMTAFISPFAQERKMARELIGENNFIEVFVSTSLEICEARDVKGLYKKARAGQLPNLTGVGSAYEAPVAANIEIDTAEDSVDAGIEKILSQLLSTSRR</sequence>
<comment type="caution">
    <text evidence="18">The sequence shown here is derived from an EMBL/GenBank/DDBJ whole genome shotgun (WGS) entry which is preliminary data.</text>
</comment>
<dbReference type="CDD" id="cd04095">
    <property type="entry name" value="CysN_NoDQ_III"/>
    <property type="match status" value="1"/>
</dbReference>
<dbReference type="EC" id="2.7.1.25" evidence="5 15"/>
<dbReference type="CDD" id="cd02027">
    <property type="entry name" value="APSK"/>
    <property type="match status" value="1"/>
</dbReference>
<feature type="domain" description="APS kinase" evidence="16">
    <location>
        <begin position="374"/>
        <end position="524"/>
    </location>
</feature>
<dbReference type="EMBL" id="AZQQ01000101">
    <property type="protein sequence ID" value="KDD66092.1"/>
    <property type="molecule type" value="Genomic_DNA"/>
</dbReference>
<evidence type="ECO:0000256" key="7">
    <source>
        <dbReference type="ARBA" id="ARBA00022679"/>
    </source>
</evidence>
<dbReference type="InterPro" id="IPR044139">
    <property type="entry name" value="CysN_NoDQ_III"/>
</dbReference>
<dbReference type="GO" id="GO:0070814">
    <property type="term" value="P:hydrogen sulfide biosynthetic process"/>
    <property type="evidence" value="ECO:0007669"/>
    <property type="project" value="UniProtKB-UniRule"/>
</dbReference>
<evidence type="ECO:0000256" key="9">
    <source>
        <dbReference type="ARBA" id="ARBA00022777"/>
    </source>
</evidence>
<dbReference type="SUPFAM" id="SSF50447">
    <property type="entry name" value="Translation proteins"/>
    <property type="match status" value="1"/>
</dbReference>
<keyword evidence="15" id="KW-0597">Phosphoprotein</keyword>
<dbReference type="Pfam" id="PF01583">
    <property type="entry name" value="APS_kinase"/>
    <property type="match status" value="1"/>
</dbReference>
<dbReference type="Pfam" id="PF22594">
    <property type="entry name" value="GTP-eEF1A_C"/>
    <property type="match status" value="1"/>
</dbReference>
<evidence type="ECO:0000256" key="2">
    <source>
        <dbReference type="ARBA" id="ARBA00002632"/>
    </source>
</evidence>
<dbReference type="HAMAP" id="MF_00065">
    <property type="entry name" value="Adenylyl_sulf_kinase"/>
    <property type="match status" value="1"/>
</dbReference>
<dbReference type="GO" id="GO:0004020">
    <property type="term" value="F:adenylylsulfate kinase activity"/>
    <property type="evidence" value="ECO:0007669"/>
    <property type="project" value="UniProtKB-UniRule"/>
</dbReference>
<dbReference type="PANTHER" id="PTHR11055:SF63">
    <property type="entry name" value="ADENYLYL-SULFATE KINASE 1, CHLOROPLASTIC"/>
    <property type="match status" value="1"/>
</dbReference>
<dbReference type="InterPro" id="IPR009001">
    <property type="entry name" value="Transl_elong_EF1A/Init_IF2_C"/>
</dbReference>
<dbReference type="InterPro" id="IPR027417">
    <property type="entry name" value="P-loop_NTPase"/>
</dbReference>
<evidence type="ECO:0000313" key="18">
    <source>
        <dbReference type="EMBL" id="KDD66092.1"/>
    </source>
</evidence>
<evidence type="ECO:0000256" key="15">
    <source>
        <dbReference type="HAMAP-Rule" id="MF_00065"/>
    </source>
</evidence>
<keyword evidence="10 15" id="KW-0067">ATP-binding</keyword>